<evidence type="ECO:0000313" key="3">
    <source>
        <dbReference type="EMBL" id="KAD3067083.1"/>
    </source>
</evidence>
<gene>
    <name evidence="3" type="ORF">E3N88_34963</name>
</gene>
<comment type="caution">
    <text evidence="3">The sequence shown here is derived from an EMBL/GenBank/DDBJ whole genome shotgun (WGS) entry which is preliminary data.</text>
</comment>
<keyword evidence="1" id="KW-0175">Coiled coil</keyword>
<proteinExistence type="predicted"/>
<dbReference type="EMBL" id="SZYD01000017">
    <property type="protein sequence ID" value="KAD3067083.1"/>
    <property type="molecule type" value="Genomic_DNA"/>
</dbReference>
<dbReference type="PANTHER" id="PTHR33144">
    <property type="entry name" value="OS10G0409366 PROTEIN-RELATED"/>
    <property type="match status" value="1"/>
</dbReference>
<dbReference type="PANTHER" id="PTHR33144:SF16">
    <property type="entry name" value="OS02G0129000 PROTEIN"/>
    <property type="match status" value="1"/>
</dbReference>
<name>A0A5N6M2E8_9ASTR</name>
<organism evidence="3 4">
    <name type="scientific">Mikania micrantha</name>
    <name type="common">bitter vine</name>
    <dbReference type="NCBI Taxonomy" id="192012"/>
    <lineage>
        <taxon>Eukaryota</taxon>
        <taxon>Viridiplantae</taxon>
        <taxon>Streptophyta</taxon>
        <taxon>Embryophyta</taxon>
        <taxon>Tracheophyta</taxon>
        <taxon>Spermatophyta</taxon>
        <taxon>Magnoliopsida</taxon>
        <taxon>eudicotyledons</taxon>
        <taxon>Gunneridae</taxon>
        <taxon>Pentapetalae</taxon>
        <taxon>asterids</taxon>
        <taxon>campanulids</taxon>
        <taxon>Asterales</taxon>
        <taxon>Asteraceae</taxon>
        <taxon>Asteroideae</taxon>
        <taxon>Heliantheae alliance</taxon>
        <taxon>Eupatorieae</taxon>
        <taxon>Mikania</taxon>
    </lineage>
</organism>
<dbReference type="Proteomes" id="UP000326396">
    <property type="component" value="Linkage Group LG7"/>
</dbReference>
<feature type="region of interest" description="Disordered" evidence="2">
    <location>
        <begin position="1"/>
        <end position="37"/>
    </location>
</feature>
<dbReference type="OrthoDB" id="1913335at2759"/>
<reference evidence="3 4" key="1">
    <citation type="submission" date="2019-05" db="EMBL/GenBank/DDBJ databases">
        <title>Mikania micrantha, genome provides insights into the molecular mechanism of rapid growth.</title>
        <authorList>
            <person name="Liu B."/>
        </authorList>
    </citation>
    <scope>NUCLEOTIDE SEQUENCE [LARGE SCALE GENOMIC DNA]</scope>
    <source>
        <strain evidence="3">NLD-2019</strain>
        <tissue evidence="3">Leaf</tissue>
    </source>
</reference>
<evidence type="ECO:0000256" key="1">
    <source>
        <dbReference type="SAM" id="Coils"/>
    </source>
</evidence>
<dbReference type="AlphaFoldDB" id="A0A5N6M2E8"/>
<feature type="compositionally biased region" description="Acidic residues" evidence="2">
    <location>
        <begin position="155"/>
        <end position="170"/>
    </location>
</feature>
<feature type="compositionally biased region" description="Basic and acidic residues" evidence="2">
    <location>
        <begin position="144"/>
        <end position="154"/>
    </location>
</feature>
<accession>A0A5N6M2E8</accession>
<feature type="region of interest" description="Disordered" evidence="2">
    <location>
        <begin position="144"/>
        <end position="170"/>
    </location>
</feature>
<sequence>MKSSNINANDVDYIPAMGEDSESDHEQLATRSKKQHRSHYIAPLSMNKFANLAKKHRVIASKVSQKLPLDSNATKENQYKATITMAELISSNKGSQRQMTKPNYIKVGAKRRLVLVDEDDDEYDETFQDVHEVDMELDCLKDDDNEGDFVKSQENENEVQTDDSDDELGNEDDILIQERLQEILESKKRGPTMLHVVHTSKVDDREIIICNEFGQPVGPVTNEIVGRFSRFLGTIARNHSYVPLIHSSWHKVPHKDKIWEYVLEKYDVPDAAKKWVLLTIGHSYKEQMKNYKSSENESASVDPFMIVMNKENNGYCRLYGRGVTNRLIKKINGGDTTNMFPEGIMESFNASFEGQKHELLEMRKELDEEHERKRTELEAIQLDIKNQQEHLEATMRKLMEQLPLKDLSIEYKLHVFTTLYECN</sequence>
<evidence type="ECO:0000313" key="4">
    <source>
        <dbReference type="Proteomes" id="UP000326396"/>
    </source>
</evidence>
<protein>
    <submittedName>
        <fullName evidence="3">Uncharacterized protein</fullName>
    </submittedName>
</protein>
<evidence type="ECO:0000256" key="2">
    <source>
        <dbReference type="SAM" id="MobiDB-lite"/>
    </source>
</evidence>
<feature type="coiled-coil region" evidence="1">
    <location>
        <begin position="349"/>
        <end position="397"/>
    </location>
</feature>
<keyword evidence="4" id="KW-1185">Reference proteome</keyword>